<proteinExistence type="predicted"/>
<evidence type="ECO:0000313" key="2">
    <source>
        <dbReference type="WBParaSite" id="ES5_v2.g28737.t1"/>
    </source>
</evidence>
<dbReference type="WBParaSite" id="ES5_v2.g28737.t1">
    <property type="protein sequence ID" value="ES5_v2.g28737.t1"/>
    <property type="gene ID" value="ES5_v2.g28737"/>
</dbReference>
<name>A0AC34GGA1_9BILA</name>
<dbReference type="Proteomes" id="UP000887579">
    <property type="component" value="Unplaced"/>
</dbReference>
<accession>A0AC34GGA1</accession>
<reference evidence="2" key="1">
    <citation type="submission" date="2022-11" db="UniProtKB">
        <authorList>
            <consortium name="WormBaseParasite"/>
        </authorList>
    </citation>
    <scope>IDENTIFICATION</scope>
</reference>
<protein>
    <submittedName>
        <fullName evidence="2">P-type phospholipid transporter</fullName>
    </submittedName>
</protein>
<evidence type="ECO:0000313" key="1">
    <source>
        <dbReference type="Proteomes" id="UP000887579"/>
    </source>
</evidence>
<organism evidence="1 2">
    <name type="scientific">Panagrolaimus sp. ES5</name>
    <dbReference type="NCBI Taxonomy" id="591445"/>
    <lineage>
        <taxon>Eukaryota</taxon>
        <taxon>Metazoa</taxon>
        <taxon>Ecdysozoa</taxon>
        <taxon>Nematoda</taxon>
        <taxon>Chromadorea</taxon>
        <taxon>Rhabditida</taxon>
        <taxon>Tylenchina</taxon>
        <taxon>Panagrolaimomorpha</taxon>
        <taxon>Panagrolaimoidea</taxon>
        <taxon>Panagrolaimidae</taxon>
        <taxon>Panagrolaimus</taxon>
    </lineage>
</organism>
<sequence length="231" mass="26233">MNTTLPESKVGLLDLEVNNLTKILFLFVVLLSSAMIIMKGLDTNWYRYLMRFVLLFSYIIPISIRVNLDLAKLFFSWQIGRDKTIPDTVVRSSTIPEELGRISYLLSDKTGTLTKNEMIFKKIHLGSVSFSGEFKDVAVHIQTAYSGKPVEAIALCHNVTPIEENGKVDYQASSPDEVALVEWTEKIGLRLAFRDLAAIELELKNGNRKKFQILHMFPFTSESKRMGIILK</sequence>